<evidence type="ECO:0000313" key="2">
    <source>
        <dbReference type="EMBL" id="RRJ90627.1"/>
    </source>
</evidence>
<dbReference type="Pfam" id="PF07610">
    <property type="entry name" value="DUF1573"/>
    <property type="match status" value="1"/>
</dbReference>
<comment type="caution">
    <text evidence="2">The sequence shown here is derived from an EMBL/GenBank/DDBJ whole genome shotgun (WGS) entry which is preliminary data.</text>
</comment>
<dbReference type="InterPro" id="IPR011467">
    <property type="entry name" value="DUF1573"/>
</dbReference>
<evidence type="ECO:0000313" key="3">
    <source>
        <dbReference type="Proteomes" id="UP000275719"/>
    </source>
</evidence>
<sequence length="166" mass="17181">MKKIVFALAIASVAFVSCKKSEDASSKISSENPATQNEVAPEASATTTTVDGQVETAVTASKDGTPVAKFNKTEHDFGTIKKGTKNETEFIVTNNGNADLVIINASASCGCTVPDYPKTPIKPGSSAPIKVAFNANTAGAQNKNVTLTTNTANGTEILTVKANVEE</sequence>
<dbReference type="AlphaFoldDB" id="A0A3P3W8F5"/>
<dbReference type="Gene3D" id="2.60.40.10">
    <property type="entry name" value="Immunoglobulins"/>
    <property type="match status" value="1"/>
</dbReference>
<dbReference type="PANTHER" id="PTHR37833:SF1">
    <property type="entry name" value="SIGNAL PEPTIDE PROTEIN"/>
    <property type="match status" value="1"/>
</dbReference>
<dbReference type="EMBL" id="RQVQ01000015">
    <property type="protein sequence ID" value="RRJ90627.1"/>
    <property type="molecule type" value="Genomic_DNA"/>
</dbReference>
<gene>
    <name evidence="2" type="ORF">EG240_08005</name>
</gene>
<organism evidence="2 3">
    <name type="scientific">Paenimyroides tangerinum</name>
    <dbReference type="NCBI Taxonomy" id="2488728"/>
    <lineage>
        <taxon>Bacteria</taxon>
        <taxon>Pseudomonadati</taxon>
        <taxon>Bacteroidota</taxon>
        <taxon>Flavobacteriia</taxon>
        <taxon>Flavobacteriales</taxon>
        <taxon>Flavobacteriaceae</taxon>
        <taxon>Paenimyroides</taxon>
    </lineage>
</organism>
<evidence type="ECO:0000256" key="1">
    <source>
        <dbReference type="SAM" id="MobiDB-lite"/>
    </source>
</evidence>
<dbReference type="RefSeq" id="WP_125018871.1">
    <property type="nucleotide sequence ID" value="NZ_RQVQ01000015.1"/>
</dbReference>
<feature type="region of interest" description="Disordered" evidence="1">
    <location>
        <begin position="26"/>
        <end position="49"/>
    </location>
</feature>
<dbReference type="PROSITE" id="PS51257">
    <property type="entry name" value="PROKAR_LIPOPROTEIN"/>
    <property type="match status" value="1"/>
</dbReference>
<dbReference type="PANTHER" id="PTHR37833">
    <property type="entry name" value="LIPOPROTEIN-RELATED"/>
    <property type="match status" value="1"/>
</dbReference>
<protein>
    <submittedName>
        <fullName evidence="2">DUF1573 domain-containing protein</fullName>
    </submittedName>
</protein>
<reference evidence="2 3" key="1">
    <citation type="submission" date="2018-11" db="EMBL/GenBank/DDBJ databases">
        <title>Flavobacterium sp. nov., YIM 102701-2 draft genome.</title>
        <authorList>
            <person name="Li G."/>
            <person name="Jiang Y."/>
        </authorList>
    </citation>
    <scope>NUCLEOTIDE SEQUENCE [LARGE SCALE GENOMIC DNA]</scope>
    <source>
        <strain evidence="2 3">YIM 102701-2</strain>
    </source>
</reference>
<name>A0A3P3W8F5_9FLAO</name>
<proteinExistence type="predicted"/>
<keyword evidence="3" id="KW-1185">Reference proteome</keyword>
<dbReference type="OrthoDB" id="826619at2"/>
<accession>A0A3P3W8F5</accession>
<dbReference type="InterPro" id="IPR013783">
    <property type="entry name" value="Ig-like_fold"/>
</dbReference>
<dbReference type="Proteomes" id="UP000275719">
    <property type="component" value="Unassembled WGS sequence"/>
</dbReference>